<dbReference type="AlphaFoldDB" id="A0A5P3AF33"/>
<dbReference type="RefSeq" id="WP_268793840.1">
    <property type="nucleotide sequence ID" value="NZ_CAXRJZ010000071.1"/>
</dbReference>
<dbReference type="KEGG" id="rid:RIdsm_02671"/>
<organism evidence="2 3">
    <name type="scientific">Roseovarius indicus</name>
    <dbReference type="NCBI Taxonomy" id="540747"/>
    <lineage>
        <taxon>Bacteria</taxon>
        <taxon>Pseudomonadati</taxon>
        <taxon>Pseudomonadota</taxon>
        <taxon>Alphaproteobacteria</taxon>
        <taxon>Rhodobacterales</taxon>
        <taxon>Roseobacteraceae</taxon>
        <taxon>Roseovarius</taxon>
    </lineage>
</organism>
<protein>
    <submittedName>
        <fullName evidence="2">Uncharacterized protein</fullName>
    </submittedName>
</protein>
<evidence type="ECO:0000256" key="1">
    <source>
        <dbReference type="SAM" id="Phobius"/>
    </source>
</evidence>
<dbReference type="Proteomes" id="UP000325785">
    <property type="component" value="Chromosome"/>
</dbReference>
<reference evidence="2 3" key="1">
    <citation type="submission" date="2018-08" db="EMBL/GenBank/DDBJ databases">
        <title>Genetic Globetrotter - A new plasmid hitch-hiking vast phylogenetic and geographic distances.</title>
        <authorList>
            <person name="Vollmers J."/>
            <person name="Petersen J."/>
        </authorList>
    </citation>
    <scope>NUCLEOTIDE SEQUENCE [LARGE SCALE GENOMIC DNA]</scope>
    <source>
        <strain evidence="2 3">DSM 26383</strain>
    </source>
</reference>
<accession>A0A5P3AF33</accession>
<keyword evidence="1" id="KW-0472">Membrane</keyword>
<dbReference type="EMBL" id="CP031598">
    <property type="protein sequence ID" value="QEW26865.1"/>
    <property type="molecule type" value="Genomic_DNA"/>
</dbReference>
<proteinExistence type="predicted"/>
<keyword evidence="1" id="KW-1133">Transmembrane helix</keyword>
<sequence length="40" mass="4197">MLSQFKTAAYRSRDTLIGDLVGGAALMVTLLGGLYLPGLL</sequence>
<name>A0A5P3AF33_9RHOB</name>
<gene>
    <name evidence="2" type="ORF">RIdsm_02671</name>
</gene>
<feature type="transmembrane region" description="Helical" evidence="1">
    <location>
        <begin position="16"/>
        <end position="36"/>
    </location>
</feature>
<evidence type="ECO:0000313" key="2">
    <source>
        <dbReference type="EMBL" id="QEW26865.1"/>
    </source>
</evidence>
<evidence type="ECO:0000313" key="3">
    <source>
        <dbReference type="Proteomes" id="UP000325785"/>
    </source>
</evidence>
<keyword evidence="1" id="KW-0812">Transmembrane</keyword>